<dbReference type="EMBL" id="GG657754">
    <property type="protein sequence ID" value="EFL28423.1"/>
    <property type="molecule type" value="Genomic_DNA"/>
</dbReference>
<dbReference type="AlphaFoldDB" id="D9WTM8"/>
<keyword evidence="2" id="KW-0472">Membrane</keyword>
<feature type="transmembrane region" description="Helical" evidence="2">
    <location>
        <begin position="35"/>
        <end position="59"/>
    </location>
</feature>
<gene>
    <name evidence="3" type="ORF">SSOG_08136</name>
</gene>
<evidence type="ECO:0000256" key="2">
    <source>
        <dbReference type="SAM" id="Phobius"/>
    </source>
</evidence>
<name>D9WTM8_9ACTN</name>
<evidence type="ECO:0000313" key="3">
    <source>
        <dbReference type="EMBL" id="EFL28423.1"/>
    </source>
</evidence>
<evidence type="ECO:0000313" key="4">
    <source>
        <dbReference type="Proteomes" id="UP000003963"/>
    </source>
</evidence>
<sequence>MADFGHRPADLGPIPRHRARSYGRDMTSTSSKPPLAAVTDLLCFVLVVGGGSGLLYEWLGVKIRVLGFVRFLAPGGYEIYAYIVMVVLGLIVGAAGDAVFRRGRG</sequence>
<dbReference type="HOGENOM" id="CLU_177087_0_0_11"/>
<feature type="region of interest" description="Disordered" evidence="1">
    <location>
        <begin position="1"/>
        <end position="32"/>
    </location>
</feature>
<dbReference type="Proteomes" id="UP000003963">
    <property type="component" value="Unassembled WGS sequence"/>
</dbReference>
<reference evidence="3 4" key="1">
    <citation type="submission" date="2009-02" db="EMBL/GenBank/DDBJ databases">
        <title>Annotation of Streptomyces hygroscopicus strain ATCC 53653.</title>
        <authorList>
            <consortium name="The Broad Institute Genome Sequencing Platform"/>
            <consortium name="Broad Institute Microbial Sequencing Center"/>
            <person name="Fischbach M."/>
            <person name="Godfrey P."/>
            <person name="Ward D."/>
            <person name="Young S."/>
            <person name="Zeng Q."/>
            <person name="Koehrsen M."/>
            <person name="Alvarado L."/>
            <person name="Berlin A.M."/>
            <person name="Bochicchio J."/>
            <person name="Borenstein D."/>
            <person name="Chapman S.B."/>
            <person name="Chen Z."/>
            <person name="Engels R."/>
            <person name="Freedman E."/>
            <person name="Gellesch M."/>
            <person name="Goldberg J."/>
            <person name="Griggs A."/>
            <person name="Gujja S."/>
            <person name="Heilman E.R."/>
            <person name="Heiman D.I."/>
            <person name="Hepburn T.A."/>
            <person name="Howarth C."/>
            <person name="Jen D."/>
            <person name="Larson L."/>
            <person name="Lewis B."/>
            <person name="Mehta T."/>
            <person name="Park D."/>
            <person name="Pearson M."/>
            <person name="Richards J."/>
            <person name="Roberts A."/>
            <person name="Saif S."/>
            <person name="Shea T.D."/>
            <person name="Shenoy N."/>
            <person name="Sisk P."/>
            <person name="Stolte C."/>
            <person name="Sykes S.N."/>
            <person name="Thomson T."/>
            <person name="Walk T."/>
            <person name="White J."/>
            <person name="Yandava C."/>
            <person name="Straight P."/>
            <person name="Clardy J."/>
            <person name="Hung D."/>
            <person name="Kolter R."/>
            <person name="Mekalanos J."/>
            <person name="Walker S."/>
            <person name="Walsh C.T."/>
            <person name="Wieland-Brown L.C."/>
            <person name="Haas B."/>
            <person name="Nusbaum C."/>
            <person name="Birren B."/>
        </authorList>
    </citation>
    <scope>NUCLEOTIDE SEQUENCE [LARGE SCALE GENOMIC DNA]</scope>
    <source>
        <strain evidence="3 4">ATCC 53653</strain>
    </source>
</reference>
<protein>
    <submittedName>
        <fullName evidence="3">Uncharacterized protein</fullName>
    </submittedName>
</protein>
<keyword evidence="2" id="KW-0812">Transmembrane</keyword>
<organism evidence="3 4">
    <name type="scientific">Streptomyces himastatinicus ATCC 53653</name>
    <dbReference type="NCBI Taxonomy" id="457427"/>
    <lineage>
        <taxon>Bacteria</taxon>
        <taxon>Bacillati</taxon>
        <taxon>Actinomycetota</taxon>
        <taxon>Actinomycetes</taxon>
        <taxon>Kitasatosporales</taxon>
        <taxon>Streptomycetaceae</taxon>
        <taxon>Streptomyces</taxon>
        <taxon>Streptomyces violaceusniger group</taxon>
    </lineage>
</organism>
<proteinExistence type="predicted"/>
<dbReference type="STRING" id="457427.SSOG_08136"/>
<keyword evidence="4" id="KW-1185">Reference proteome</keyword>
<keyword evidence="2" id="KW-1133">Transmembrane helix</keyword>
<feature type="transmembrane region" description="Helical" evidence="2">
    <location>
        <begin position="79"/>
        <end position="100"/>
    </location>
</feature>
<accession>D9WTM8</accession>
<evidence type="ECO:0000256" key="1">
    <source>
        <dbReference type="SAM" id="MobiDB-lite"/>
    </source>
</evidence>